<gene>
    <name evidence="2" type="ORF">RF11_05791</name>
</gene>
<proteinExistence type="predicted"/>
<name>A0A0C2M9T1_THEKT</name>
<dbReference type="Proteomes" id="UP000031668">
    <property type="component" value="Unassembled WGS sequence"/>
</dbReference>
<dbReference type="AlphaFoldDB" id="A0A0C2M9T1"/>
<evidence type="ECO:0000313" key="3">
    <source>
        <dbReference type="Proteomes" id="UP000031668"/>
    </source>
</evidence>
<dbReference type="GO" id="GO:0003676">
    <property type="term" value="F:nucleic acid binding"/>
    <property type="evidence" value="ECO:0007669"/>
    <property type="project" value="InterPro"/>
</dbReference>
<feature type="domain" description="Tc1-like transposase DDE" evidence="1">
    <location>
        <begin position="5"/>
        <end position="104"/>
    </location>
</feature>
<dbReference type="Gene3D" id="3.30.420.10">
    <property type="entry name" value="Ribonuclease H-like superfamily/Ribonuclease H"/>
    <property type="match status" value="1"/>
</dbReference>
<comment type="caution">
    <text evidence="2">The sequence shown here is derived from an EMBL/GenBank/DDBJ whole genome shotgun (WGS) entry which is preliminary data.</text>
</comment>
<evidence type="ECO:0000259" key="1">
    <source>
        <dbReference type="Pfam" id="PF13358"/>
    </source>
</evidence>
<dbReference type="Pfam" id="PF13358">
    <property type="entry name" value="DDE_3"/>
    <property type="match status" value="1"/>
</dbReference>
<dbReference type="InterPro" id="IPR038717">
    <property type="entry name" value="Tc1-like_DDE_dom"/>
</dbReference>
<sequence length="133" mass="15396">MSDDTIYIDGTGFNLHLRRKFARAPSGKEGHNISVCTAMHSGGLFHFRARVRVYNADEFIQFLSEMFVKTGPGSKNLVMDNVRFHHIENVKRFVENRGHYYIFAPIFAAVKPNRAALFEMEKSRLIGHENFRF</sequence>
<accession>A0A0C2M9T1</accession>
<dbReference type="EMBL" id="JWZT01005379">
    <property type="protein sequence ID" value="KII61074.1"/>
    <property type="molecule type" value="Genomic_DNA"/>
</dbReference>
<protein>
    <recommendedName>
        <fullName evidence="1">Tc1-like transposase DDE domain-containing protein</fullName>
    </recommendedName>
</protein>
<evidence type="ECO:0000313" key="2">
    <source>
        <dbReference type="EMBL" id="KII61074.1"/>
    </source>
</evidence>
<keyword evidence="3" id="KW-1185">Reference proteome</keyword>
<dbReference type="InterPro" id="IPR036397">
    <property type="entry name" value="RNaseH_sf"/>
</dbReference>
<reference evidence="2 3" key="1">
    <citation type="journal article" date="2014" name="Genome Biol. Evol.">
        <title>The genome of the myxosporean Thelohanellus kitauei shows adaptations to nutrient acquisition within its fish host.</title>
        <authorList>
            <person name="Yang Y."/>
            <person name="Xiong J."/>
            <person name="Zhou Z."/>
            <person name="Huo F."/>
            <person name="Miao W."/>
            <person name="Ran C."/>
            <person name="Liu Y."/>
            <person name="Zhang J."/>
            <person name="Feng J."/>
            <person name="Wang M."/>
            <person name="Wang M."/>
            <person name="Wang L."/>
            <person name="Yao B."/>
        </authorList>
    </citation>
    <scope>NUCLEOTIDE SEQUENCE [LARGE SCALE GENOMIC DNA]</scope>
    <source>
        <strain evidence="2">Wuqing</strain>
    </source>
</reference>
<dbReference type="OrthoDB" id="7976214at2759"/>
<organism evidence="2 3">
    <name type="scientific">Thelohanellus kitauei</name>
    <name type="common">Myxosporean</name>
    <dbReference type="NCBI Taxonomy" id="669202"/>
    <lineage>
        <taxon>Eukaryota</taxon>
        <taxon>Metazoa</taxon>
        <taxon>Cnidaria</taxon>
        <taxon>Myxozoa</taxon>
        <taxon>Myxosporea</taxon>
        <taxon>Bivalvulida</taxon>
        <taxon>Platysporina</taxon>
        <taxon>Myxobolidae</taxon>
        <taxon>Thelohanellus</taxon>
    </lineage>
</organism>